<comment type="caution">
    <text evidence="2">The sequence shown here is derived from an EMBL/GenBank/DDBJ whole genome shotgun (WGS) entry which is preliminary data.</text>
</comment>
<reference evidence="2 3" key="1">
    <citation type="submission" date="2019-06" db="EMBL/GenBank/DDBJ databases">
        <authorList>
            <person name="Teng J.L.L."/>
            <person name="Lee H.H."/>
            <person name="Lau S.K.P."/>
            <person name="Woo P.C.Y."/>
        </authorList>
    </citation>
    <scope>NUCLEOTIDE SEQUENCE [LARGE SCALE GENOMIC DNA]</scope>
    <source>
        <strain evidence="2 3">HKU70</strain>
    </source>
</reference>
<dbReference type="PROSITE" id="PS51257">
    <property type="entry name" value="PROKAR_LIPOPROTEIN"/>
    <property type="match status" value="1"/>
</dbReference>
<feature type="chain" id="PRO_5038707557" description="Lipoprotein" evidence="1">
    <location>
        <begin position="24"/>
        <end position="179"/>
    </location>
</feature>
<proteinExistence type="predicted"/>
<sequence length="179" mass="18177">MTRNITRIAGPAVAAFAGASVLAGCTVAGDGSASPSDVAAYQTTIASSRAAAAASALSSACTTWSQNLSTRLVASRATAAFTKTPGWQWDGIAGLVNAELAAVATESGKLPGIIGTANLQPTAKTLFTDYRTKLDAYGEALRADAQARGSEAQTWAKRNPASETLIAAEKAIQATCPRS</sequence>
<evidence type="ECO:0000313" key="3">
    <source>
        <dbReference type="Proteomes" id="UP000319792"/>
    </source>
</evidence>
<accession>A0A5C5RKZ3</accession>
<evidence type="ECO:0000256" key="1">
    <source>
        <dbReference type="SAM" id="SignalP"/>
    </source>
</evidence>
<evidence type="ECO:0000313" key="2">
    <source>
        <dbReference type="EMBL" id="TWS23378.1"/>
    </source>
</evidence>
<dbReference type="RefSeq" id="WP_146434975.1">
    <property type="nucleotide sequence ID" value="NZ_VIGV01000004.1"/>
</dbReference>
<keyword evidence="3" id="KW-1185">Reference proteome</keyword>
<dbReference type="EMBL" id="VIGV01000004">
    <property type="protein sequence ID" value="TWS23378.1"/>
    <property type="molecule type" value="Genomic_DNA"/>
</dbReference>
<protein>
    <recommendedName>
        <fullName evidence="4">Lipoprotein</fullName>
    </recommendedName>
</protein>
<keyword evidence="1" id="KW-0732">Signal</keyword>
<dbReference type="OrthoDB" id="4774295at2"/>
<name>A0A5C5RKZ3_9ACTN</name>
<reference evidence="2 3" key="2">
    <citation type="submission" date="2019-08" db="EMBL/GenBank/DDBJ databases">
        <title>Tsukamurella conjunctivitidis sp. nov., Tsukamurella assacharolytica sp. nov. and Tsukamurella sputae sp. nov. isolated from patients with conjunctivitis, bacteraemia (lymphoma) and respiratory infection (sputum) in Hong Kong.</title>
        <authorList>
            <person name="Fok K.M.N."/>
            <person name="Fong J.Y.H."/>
        </authorList>
    </citation>
    <scope>NUCLEOTIDE SEQUENCE [LARGE SCALE GENOMIC DNA]</scope>
    <source>
        <strain evidence="2 3">HKU70</strain>
    </source>
</reference>
<feature type="signal peptide" evidence="1">
    <location>
        <begin position="1"/>
        <end position="23"/>
    </location>
</feature>
<dbReference type="Proteomes" id="UP000319792">
    <property type="component" value="Unassembled WGS sequence"/>
</dbReference>
<evidence type="ECO:0008006" key="4">
    <source>
        <dbReference type="Google" id="ProtNLM"/>
    </source>
</evidence>
<dbReference type="AlphaFoldDB" id="A0A5C5RKZ3"/>
<gene>
    <name evidence="2" type="ORF">FK268_13890</name>
</gene>
<organism evidence="2 3">
    <name type="scientific">Tsukamurella sputi</name>
    <dbReference type="NCBI Taxonomy" id="2591848"/>
    <lineage>
        <taxon>Bacteria</taxon>
        <taxon>Bacillati</taxon>
        <taxon>Actinomycetota</taxon>
        <taxon>Actinomycetes</taxon>
        <taxon>Mycobacteriales</taxon>
        <taxon>Tsukamurellaceae</taxon>
        <taxon>Tsukamurella</taxon>
    </lineage>
</organism>